<dbReference type="AlphaFoldDB" id="A0A6M7WUH1"/>
<dbReference type="InterPro" id="IPR036614">
    <property type="entry name" value="RusA-like_sf"/>
</dbReference>
<sequence length="128" mass="14357">MEFVLPYKTPPCPRPRITRWGVHYPKTYIAWKKQAEVDLRKQVKSLLAGRLSVVIECVELPPKSDSKKQRQGRLEGGWPRGDVDNLAKSVLDAMTAAGGWSGDAQVVRLTVAKCYGGFDRMLMRVEAV</sequence>
<dbReference type="Pfam" id="PF05866">
    <property type="entry name" value="RusA"/>
    <property type="match status" value="1"/>
</dbReference>
<dbReference type="EMBL" id="CP033367">
    <property type="protein sequence ID" value="QKD03518.1"/>
    <property type="molecule type" value="Genomic_DNA"/>
</dbReference>
<dbReference type="GO" id="GO:0006310">
    <property type="term" value="P:DNA recombination"/>
    <property type="evidence" value="ECO:0007669"/>
    <property type="project" value="InterPro"/>
</dbReference>
<dbReference type="Gene3D" id="3.30.1330.70">
    <property type="entry name" value="Holliday junction resolvase RusA"/>
    <property type="match status" value="1"/>
</dbReference>
<proteinExistence type="predicted"/>
<dbReference type="Proteomes" id="UP000503017">
    <property type="component" value="Chromosome"/>
</dbReference>
<accession>A0A6M7WUH1</accession>
<dbReference type="GO" id="GO:0000287">
    <property type="term" value="F:magnesium ion binding"/>
    <property type="evidence" value="ECO:0007669"/>
    <property type="project" value="InterPro"/>
</dbReference>
<protein>
    <submittedName>
        <fullName evidence="1">RusA family crossover junction endodeoxyribonuclease</fullName>
    </submittedName>
</protein>
<dbReference type="SUPFAM" id="SSF103084">
    <property type="entry name" value="Holliday junction resolvase RusA"/>
    <property type="match status" value="1"/>
</dbReference>
<evidence type="ECO:0000313" key="1">
    <source>
        <dbReference type="EMBL" id="QKD03518.1"/>
    </source>
</evidence>
<reference evidence="1 2" key="1">
    <citation type="submission" date="2018-10" db="EMBL/GenBank/DDBJ databases">
        <authorList>
            <person name="Perry B.J."/>
            <person name="Sullivan J.T."/>
            <person name="Murphy R.J.T."/>
            <person name="Ramsay J.P."/>
            <person name="Ronson C.W."/>
        </authorList>
    </citation>
    <scope>NUCLEOTIDE SEQUENCE [LARGE SCALE GENOMIC DNA]</scope>
    <source>
        <strain evidence="1 2">R88b</strain>
    </source>
</reference>
<dbReference type="InterPro" id="IPR008822">
    <property type="entry name" value="Endonuclease_RusA-like"/>
</dbReference>
<dbReference type="GO" id="GO:0006281">
    <property type="term" value="P:DNA repair"/>
    <property type="evidence" value="ECO:0007669"/>
    <property type="project" value="InterPro"/>
</dbReference>
<organism evidence="1 2">
    <name type="scientific">Mesorhizobium loti R88b</name>
    <dbReference type="NCBI Taxonomy" id="935548"/>
    <lineage>
        <taxon>Bacteria</taxon>
        <taxon>Pseudomonadati</taxon>
        <taxon>Pseudomonadota</taxon>
        <taxon>Alphaproteobacteria</taxon>
        <taxon>Hyphomicrobiales</taxon>
        <taxon>Phyllobacteriaceae</taxon>
        <taxon>Mesorhizobium</taxon>
    </lineage>
</organism>
<evidence type="ECO:0000313" key="2">
    <source>
        <dbReference type="Proteomes" id="UP000503017"/>
    </source>
</evidence>
<gene>
    <name evidence="1" type="ORF">EB235_20150</name>
</gene>
<name>A0A6M7WUH1_RHILI</name>